<accession>A0ABS2Z8Z5</accession>
<comment type="caution">
    <text evidence="1">The sequence shown here is derived from an EMBL/GenBank/DDBJ whole genome shotgun (WGS) entry which is preliminary data.</text>
</comment>
<sequence length="73" mass="8532">MVSVHRTTKLGDWLKQHSLDLEWLCNKTNLPKARLLPLLNDPEYKPDGTIMRIILGRLKEIDSNTKLSDFWDV</sequence>
<evidence type="ECO:0008006" key="3">
    <source>
        <dbReference type="Google" id="ProtNLM"/>
    </source>
</evidence>
<name>A0ABS2Z8Z5_9BACL</name>
<keyword evidence="2" id="KW-1185">Reference proteome</keyword>
<reference evidence="1 2" key="1">
    <citation type="submission" date="2021-01" db="EMBL/GenBank/DDBJ databases">
        <title>Genome Sequencing of Type Strains.</title>
        <authorList>
            <person name="Lemaire J.F."/>
            <person name="Inderbitzin P."/>
            <person name="Collins S.B."/>
            <person name="Wespe N."/>
            <person name="Knight-Connoni V."/>
        </authorList>
    </citation>
    <scope>NUCLEOTIDE SEQUENCE [LARGE SCALE GENOMIC DNA]</scope>
    <source>
        <strain evidence="1 2">DSM 14730</strain>
    </source>
</reference>
<protein>
    <recommendedName>
        <fullName evidence="3">Transcriptional regulator</fullName>
    </recommendedName>
</protein>
<dbReference type="Proteomes" id="UP001319060">
    <property type="component" value="Unassembled WGS sequence"/>
</dbReference>
<proteinExistence type="predicted"/>
<gene>
    <name evidence="1" type="ORF">JYA64_00905</name>
</gene>
<evidence type="ECO:0000313" key="2">
    <source>
        <dbReference type="Proteomes" id="UP001319060"/>
    </source>
</evidence>
<dbReference type="RefSeq" id="WP_188404607.1">
    <property type="nucleotide sequence ID" value="NZ_BMCE01000009.1"/>
</dbReference>
<dbReference type="EMBL" id="JAFHKS010000036">
    <property type="protein sequence ID" value="MBN3543861.1"/>
    <property type="molecule type" value="Genomic_DNA"/>
</dbReference>
<organism evidence="1 2">
    <name type="scientific">Fictibacillus barbaricus</name>
    <dbReference type="NCBI Taxonomy" id="182136"/>
    <lineage>
        <taxon>Bacteria</taxon>
        <taxon>Bacillati</taxon>
        <taxon>Bacillota</taxon>
        <taxon>Bacilli</taxon>
        <taxon>Bacillales</taxon>
        <taxon>Fictibacillaceae</taxon>
        <taxon>Fictibacillus</taxon>
    </lineage>
</organism>
<evidence type="ECO:0000313" key="1">
    <source>
        <dbReference type="EMBL" id="MBN3543861.1"/>
    </source>
</evidence>